<dbReference type="EMBL" id="BMQM01000055">
    <property type="protein sequence ID" value="GGR75296.1"/>
    <property type="molecule type" value="Genomic_DNA"/>
</dbReference>
<proteinExistence type="predicted"/>
<organism evidence="1 2">
    <name type="scientific">Deinococcus seoulensis</name>
    <dbReference type="NCBI Taxonomy" id="1837379"/>
    <lineage>
        <taxon>Bacteria</taxon>
        <taxon>Thermotogati</taxon>
        <taxon>Deinococcota</taxon>
        <taxon>Deinococci</taxon>
        <taxon>Deinococcales</taxon>
        <taxon>Deinococcaceae</taxon>
        <taxon>Deinococcus</taxon>
    </lineage>
</organism>
<gene>
    <name evidence="1" type="ORF">GCM10008959_40500</name>
</gene>
<dbReference type="RefSeq" id="WP_268243929.1">
    <property type="nucleotide sequence ID" value="NZ_BMQM01000055.1"/>
</dbReference>
<evidence type="ECO:0000313" key="1">
    <source>
        <dbReference type="EMBL" id="GGR75296.1"/>
    </source>
</evidence>
<name>A0ABQ2RYJ4_9DEIO</name>
<accession>A0ABQ2RYJ4</accession>
<evidence type="ECO:0000313" key="2">
    <source>
        <dbReference type="Proteomes" id="UP000634308"/>
    </source>
</evidence>
<protein>
    <submittedName>
        <fullName evidence="1">Uncharacterized protein</fullName>
    </submittedName>
</protein>
<reference evidence="2" key="1">
    <citation type="journal article" date="2019" name="Int. J. Syst. Evol. Microbiol.">
        <title>The Global Catalogue of Microorganisms (GCM) 10K type strain sequencing project: providing services to taxonomists for standard genome sequencing and annotation.</title>
        <authorList>
            <consortium name="The Broad Institute Genomics Platform"/>
            <consortium name="The Broad Institute Genome Sequencing Center for Infectious Disease"/>
            <person name="Wu L."/>
            <person name="Ma J."/>
        </authorList>
    </citation>
    <scope>NUCLEOTIDE SEQUENCE [LARGE SCALE GENOMIC DNA]</scope>
    <source>
        <strain evidence="2">JCM 31404</strain>
    </source>
</reference>
<dbReference type="Proteomes" id="UP000634308">
    <property type="component" value="Unassembled WGS sequence"/>
</dbReference>
<sequence>MTCSSSVLPGYTSDAFTGLYEKLKADDRNEYLAEGGFWVPGEAR</sequence>
<comment type="caution">
    <text evidence="1">The sequence shown here is derived from an EMBL/GenBank/DDBJ whole genome shotgun (WGS) entry which is preliminary data.</text>
</comment>
<keyword evidence="2" id="KW-1185">Reference proteome</keyword>